<protein>
    <recommendedName>
        <fullName evidence="3">Acyltransferase 3 domain-containing protein</fullName>
    </recommendedName>
</protein>
<reference evidence="5" key="1">
    <citation type="submission" date="2013-09" db="EMBL/GenBank/DDBJ databases">
        <title>The Genome Sequence of Anopheles maculatus species B.</title>
        <authorList>
            <consortium name="The Broad Institute Genomics Platform"/>
            <person name="Neafsey D.E."/>
            <person name="Besansky N."/>
            <person name="Howell P."/>
            <person name="Walton C."/>
            <person name="Young S.K."/>
            <person name="Zeng Q."/>
            <person name="Gargeya S."/>
            <person name="Fitzgerald M."/>
            <person name="Haas B."/>
            <person name="Abouelleil A."/>
            <person name="Allen A.W."/>
            <person name="Alvarado L."/>
            <person name="Arachchi H.M."/>
            <person name="Berlin A.M."/>
            <person name="Chapman S.B."/>
            <person name="Gainer-Dewar J."/>
            <person name="Goldberg J."/>
            <person name="Griggs A."/>
            <person name="Gujja S."/>
            <person name="Hansen M."/>
            <person name="Howarth C."/>
            <person name="Imamovic A."/>
            <person name="Ireland A."/>
            <person name="Larimer J."/>
            <person name="McCowan C."/>
            <person name="Murphy C."/>
            <person name="Pearson M."/>
            <person name="Poon T.W."/>
            <person name="Priest M."/>
            <person name="Roberts A."/>
            <person name="Saif S."/>
            <person name="Shea T."/>
            <person name="Sisk P."/>
            <person name="Sykes S."/>
            <person name="Wortman J."/>
            <person name="Nusbaum C."/>
            <person name="Birren B."/>
        </authorList>
    </citation>
    <scope>NUCLEOTIDE SEQUENCE [LARGE SCALE GENOMIC DNA]</scope>
    <source>
        <strain evidence="5">maculatus3</strain>
    </source>
</reference>
<dbReference type="Proteomes" id="UP000075901">
    <property type="component" value="Unassembled WGS sequence"/>
</dbReference>
<evidence type="ECO:0000313" key="4">
    <source>
        <dbReference type="EnsemblMetazoa" id="AMAM013975-PA"/>
    </source>
</evidence>
<dbReference type="InterPro" id="IPR002656">
    <property type="entry name" value="Acyl_transf_3_dom"/>
</dbReference>
<dbReference type="GO" id="GO:0016747">
    <property type="term" value="F:acyltransferase activity, transferring groups other than amino-acyl groups"/>
    <property type="evidence" value="ECO:0007669"/>
    <property type="project" value="InterPro"/>
</dbReference>
<feature type="transmembrane region" description="Helical" evidence="1">
    <location>
        <begin position="448"/>
        <end position="465"/>
    </location>
</feature>
<dbReference type="InterPro" id="IPR052728">
    <property type="entry name" value="O2_lipid_transport_reg"/>
</dbReference>
<feature type="transmembrane region" description="Helical" evidence="1">
    <location>
        <begin position="516"/>
        <end position="538"/>
    </location>
</feature>
<dbReference type="EnsemblMetazoa" id="AMAM013975-RA">
    <property type="protein sequence ID" value="AMAM013975-PA"/>
    <property type="gene ID" value="AMAM013975"/>
</dbReference>
<feature type="transmembrane region" description="Helical" evidence="1">
    <location>
        <begin position="485"/>
        <end position="504"/>
    </location>
</feature>
<accession>A0A182SUZ2</accession>
<proteinExistence type="predicted"/>
<reference evidence="4" key="2">
    <citation type="submission" date="2020-05" db="UniProtKB">
        <authorList>
            <consortium name="EnsemblMetazoa"/>
        </authorList>
    </citation>
    <scope>IDENTIFICATION</scope>
    <source>
        <strain evidence="4">maculatus3</strain>
    </source>
</reference>
<keyword evidence="2" id="KW-0732">Signal</keyword>
<feature type="transmembrane region" description="Helical" evidence="1">
    <location>
        <begin position="306"/>
        <end position="324"/>
    </location>
</feature>
<dbReference type="AlphaFoldDB" id="A0A182SUZ2"/>
<dbReference type="PANTHER" id="PTHR11161:SF22">
    <property type="entry name" value="ACYLTRANSFERASE 3 DOMAIN-CONTAINING PROTEIN-RELATED"/>
    <property type="match status" value="1"/>
</dbReference>
<feature type="transmembrane region" description="Helical" evidence="1">
    <location>
        <begin position="397"/>
        <end position="417"/>
    </location>
</feature>
<name>A0A182SUZ2_9DIPT</name>
<keyword evidence="1" id="KW-1133">Transmembrane helix</keyword>
<dbReference type="VEuPathDB" id="VectorBase:AMAM013975"/>
<sequence>MNVSGIVLLVVALQIVPKLVHCLSPSVQHDKQVPALYELDDWSKCDIAPAKDWYCVVRVILSGDAVTNTSSNFEVNDLRHFRRTLLDRGICLVASRRTASNVSTLSRTSFPASWNRLDRYVLDRAYFPVSMHPDVSAEWAASDEIQRRIVAQYRGLTAYTEIEYCLTSDPKPQFEQAIGVSLAVALALGCILLLNARQWIGKAFQTPSTQRQPIKQFALFDMYKCFGSVGVVLAHCCLFGPFLVPMKNIELLEEFIAHPNAKVWRLLCPFLMLVFFTMSSMLLTVKLTHTEPRLRPTFGAIIMHRLIRLVPLNLLMIGFATFAYDRFSGGGPLGSRQLIMEQGFCRSYWWMNVLFISNFNMRKPCLPDSWYVSADMQLYVLITLAILAMFRIPKHTSAIVTIMIACSFLGPFLTVLWTDFDPVGPSNLHEMRFFLLDSNFMAQLYTPFYNNLAWSVSGMIAGLGYEQFQRTDPNSETRKRILHNLHLAIVMLLVILGLSISATITASEDESQQNRWWLAVCYATYKLSAAAFFGAFFLRIILAEKDISIPPIVRKGATLYYCIYFIHFPVMRIVYCSDVIQETIVTPFFLLRKALKVFGITYVLSVLLHYTYENSAIKALRRICFSRS</sequence>
<feature type="chain" id="PRO_5008136142" description="Acyltransferase 3 domain-containing protein" evidence="2">
    <location>
        <begin position="23"/>
        <end position="628"/>
    </location>
</feature>
<dbReference type="Pfam" id="PF01757">
    <property type="entry name" value="Acyl_transf_3"/>
    <property type="match status" value="1"/>
</dbReference>
<evidence type="ECO:0000313" key="5">
    <source>
        <dbReference type="Proteomes" id="UP000075901"/>
    </source>
</evidence>
<feature type="transmembrane region" description="Helical" evidence="1">
    <location>
        <begin position="558"/>
        <end position="575"/>
    </location>
</feature>
<keyword evidence="5" id="KW-1185">Reference proteome</keyword>
<feature type="transmembrane region" description="Helical" evidence="1">
    <location>
        <begin position="370"/>
        <end position="390"/>
    </location>
</feature>
<organism evidence="4 5">
    <name type="scientific">Anopheles maculatus</name>
    <dbReference type="NCBI Taxonomy" id="74869"/>
    <lineage>
        <taxon>Eukaryota</taxon>
        <taxon>Metazoa</taxon>
        <taxon>Ecdysozoa</taxon>
        <taxon>Arthropoda</taxon>
        <taxon>Hexapoda</taxon>
        <taxon>Insecta</taxon>
        <taxon>Pterygota</taxon>
        <taxon>Neoptera</taxon>
        <taxon>Endopterygota</taxon>
        <taxon>Diptera</taxon>
        <taxon>Nematocera</taxon>
        <taxon>Culicoidea</taxon>
        <taxon>Culicidae</taxon>
        <taxon>Anophelinae</taxon>
        <taxon>Anopheles</taxon>
        <taxon>Anopheles maculatus group</taxon>
    </lineage>
</organism>
<keyword evidence="1" id="KW-0812">Transmembrane</keyword>
<feature type="signal peptide" evidence="2">
    <location>
        <begin position="1"/>
        <end position="22"/>
    </location>
</feature>
<keyword evidence="1" id="KW-0472">Membrane</keyword>
<evidence type="ECO:0000256" key="2">
    <source>
        <dbReference type="SAM" id="SignalP"/>
    </source>
</evidence>
<evidence type="ECO:0000259" key="3">
    <source>
        <dbReference type="Pfam" id="PF01757"/>
    </source>
</evidence>
<evidence type="ECO:0000256" key="1">
    <source>
        <dbReference type="SAM" id="Phobius"/>
    </source>
</evidence>
<feature type="transmembrane region" description="Helical" evidence="1">
    <location>
        <begin position="263"/>
        <end position="285"/>
    </location>
</feature>
<dbReference type="PANTHER" id="PTHR11161">
    <property type="entry name" value="O-ACYLTRANSFERASE"/>
    <property type="match status" value="1"/>
</dbReference>
<feature type="transmembrane region" description="Helical" evidence="1">
    <location>
        <begin position="177"/>
        <end position="196"/>
    </location>
</feature>
<feature type="domain" description="Acyltransferase 3" evidence="3">
    <location>
        <begin position="220"/>
        <end position="575"/>
    </location>
</feature>
<feature type="transmembrane region" description="Helical" evidence="1">
    <location>
        <begin position="217"/>
        <end position="243"/>
    </location>
</feature>
<feature type="transmembrane region" description="Helical" evidence="1">
    <location>
        <begin position="595"/>
        <end position="612"/>
    </location>
</feature>